<dbReference type="GeneID" id="93486148"/>
<accession>A0A841R250</accession>
<name>A0A841R250_9FIRM</name>
<feature type="compositionally biased region" description="Polar residues" evidence="1">
    <location>
        <begin position="217"/>
        <end position="226"/>
    </location>
</feature>
<feature type="compositionally biased region" description="Acidic residues" evidence="1">
    <location>
        <begin position="94"/>
        <end position="103"/>
    </location>
</feature>
<dbReference type="EMBL" id="JACHHI010000003">
    <property type="protein sequence ID" value="MBB6477833.1"/>
    <property type="molecule type" value="Genomic_DNA"/>
</dbReference>
<feature type="compositionally biased region" description="Basic and acidic residues" evidence="1">
    <location>
        <begin position="197"/>
        <end position="216"/>
    </location>
</feature>
<proteinExistence type="predicted"/>
<comment type="caution">
    <text evidence="2">The sequence shown here is derived from an EMBL/GenBank/DDBJ whole genome shotgun (WGS) entry which is preliminary data.</text>
</comment>
<evidence type="ECO:0000313" key="3">
    <source>
        <dbReference type="Proteomes" id="UP000591941"/>
    </source>
</evidence>
<evidence type="ECO:0000313" key="2">
    <source>
        <dbReference type="EMBL" id="MBB6477833.1"/>
    </source>
</evidence>
<feature type="compositionally biased region" description="Low complexity" evidence="1">
    <location>
        <begin position="256"/>
        <end position="268"/>
    </location>
</feature>
<keyword evidence="3" id="KW-1185">Reference proteome</keyword>
<feature type="region of interest" description="Disordered" evidence="1">
    <location>
        <begin position="94"/>
        <end position="113"/>
    </location>
</feature>
<dbReference type="AlphaFoldDB" id="A0A841R250"/>
<feature type="compositionally biased region" description="Acidic residues" evidence="1">
    <location>
        <begin position="126"/>
        <end position="162"/>
    </location>
</feature>
<sequence>MTQRRDVDTYRLTLSELLHEVCVELLDGQDMLEDLSAQRREHQEMDQTEDGPNAPAVYEFAEEQIRLRLKRYRELGDRIDEIITLYNELADEALAEDDDDESDGTFSYTGDADWLEWEEAKRNMDEDGGEDDAEDPGEYEDDADDDDDDNNYETDDDPDDESDRVQEWALKKKKKDKKKDKKEKKNKKDKKEKKHKDKESKNKSEVDAKQLKKAEESSQATVTTVVENRAVKEEPTRKTAAKRSAATTKAKRKTAVKPAAKPKVASKK</sequence>
<organism evidence="2 3">
    <name type="scientific">Negativicoccus succinicivorans</name>
    <dbReference type="NCBI Taxonomy" id="620903"/>
    <lineage>
        <taxon>Bacteria</taxon>
        <taxon>Bacillati</taxon>
        <taxon>Bacillota</taxon>
        <taxon>Negativicutes</taxon>
        <taxon>Veillonellales</taxon>
        <taxon>Veillonellaceae</taxon>
        <taxon>Negativicoccus</taxon>
    </lineage>
</organism>
<protein>
    <submittedName>
        <fullName evidence="2">Primosomal protein N</fullName>
    </submittedName>
</protein>
<evidence type="ECO:0000256" key="1">
    <source>
        <dbReference type="SAM" id="MobiDB-lite"/>
    </source>
</evidence>
<reference evidence="2 3" key="1">
    <citation type="submission" date="2020-08" db="EMBL/GenBank/DDBJ databases">
        <title>Genomic Encyclopedia of Type Strains, Phase IV (KMG-IV): sequencing the most valuable type-strain genomes for metagenomic binning, comparative biology and taxonomic classification.</title>
        <authorList>
            <person name="Goeker M."/>
        </authorList>
    </citation>
    <scope>NUCLEOTIDE SEQUENCE [LARGE SCALE GENOMIC DNA]</scope>
    <source>
        <strain evidence="2 3">DSM 21255</strain>
    </source>
</reference>
<dbReference type="RefSeq" id="WP_159822794.1">
    <property type="nucleotide sequence ID" value="NZ_CABWNB010000002.1"/>
</dbReference>
<gene>
    <name evidence="2" type="ORF">HNR45_000866</name>
</gene>
<dbReference type="Proteomes" id="UP000591941">
    <property type="component" value="Unassembled WGS sequence"/>
</dbReference>
<feature type="region of interest" description="Disordered" evidence="1">
    <location>
        <begin position="123"/>
        <end position="268"/>
    </location>
</feature>
<feature type="compositionally biased region" description="Basic residues" evidence="1">
    <location>
        <begin position="171"/>
        <end position="196"/>
    </location>
</feature>